<feature type="compositionally biased region" description="Polar residues" evidence="1">
    <location>
        <begin position="778"/>
        <end position="792"/>
    </location>
</feature>
<organism evidence="3 4">
    <name type="scientific">Seiridium unicorne</name>
    <dbReference type="NCBI Taxonomy" id="138068"/>
    <lineage>
        <taxon>Eukaryota</taxon>
        <taxon>Fungi</taxon>
        <taxon>Dikarya</taxon>
        <taxon>Ascomycota</taxon>
        <taxon>Pezizomycotina</taxon>
        <taxon>Sordariomycetes</taxon>
        <taxon>Xylariomycetidae</taxon>
        <taxon>Amphisphaeriales</taxon>
        <taxon>Sporocadaceae</taxon>
        <taxon>Seiridium</taxon>
    </lineage>
</organism>
<feature type="domain" description="MIT" evidence="2">
    <location>
        <begin position="441"/>
        <end position="518"/>
    </location>
</feature>
<feature type="compositionally biased region" description="Low complexity" evidence="1">
    <location>
        <begin position="1010"/>
        <end position="1026"/>
    </location>
</feature>
<feature type="region of interest" description="Disordered" evidence="1">
    <location>
        <begin position="271"/>
        <end position="441"/>
    </location>
</feature>
<feature type="region of interest" description="Disordered" evidence="1">
    <location>
        <begin position="755"/>
        <end position="801"/>
    </location>
</feature>
<feature type="compositionally biased region" description="Pro residues" evidence="1">
    <location>
        <begin position="979"/>
        <end position="989"/>
    </location>
</feature>
<feature type="compositionally biased region" description="Polar residues" evidence="1">
    <location>
        <begin position="850"/>
        <end position="865"/>
    </location>
</feature>
<feature type="region of interest" description="Disordered" evidence="1">
    <location>
        <begin position="1"/>
        <end position="257"/>
    </location>
</feature>
<dbReference type="Gene3D" id="1.20.58.80">
    <property type="entry name" value="Phosphotransferase system, lactose/cellobiose-type IIA subunit"/>
    <property type="match status" value="1"/>
</dbReference>
<evidence type="ECO:0000313" key="4">
    <source>
        <dbReference type="Proteomes" id="UP001408356"/>
    </source>
</evidence>
<gene>
    <name evidence="3" type="ORF">SUNI508_02943</name>
</gene>
<sequence length="1397" mass="150167">MPQPHASTILSSGATSHQHSQSQSQSQSSTSYSLPYNYPSRSTSSTARYPPAGVGPSRSESISYSRSTTPINFSQRGPAANFHYNRSRSGTLSSVGSGYTGSSAGSGAAGLGVETAEPRFQSSTRRPSDLTIREHLPPPDESLSQPSRFADEPLSSPSFFAGSLPRTSSLLPPPRITGPSSAPVNFNAIDYDPSSPPDPLTNPRPLHSRGGSTGGVSGVSDSFRNLNRWSASTTSSRASHPVEQQPPSTHAPPKLTTNFSRRMSVDSAAILNQTADSPQSTYNSPRKLTKRRPSTASIISASPRAASSASSRRQHSPPPAPPPNLPPIVSLPSLELSTTSLTTRTASPASNRPTQAAGTPALLFPSQAGLDSKDFSWDRDELVDPNSSSPIVTRGAGPDPITSITVNPEDAMPEKKGHTRSRSSTAKSSTDSGRARKQPSQKAMLSKALAKANTAVQLDNAQNFEGARVSYTEACDLLAQVLARTTGDEDKKKLEAIRRTYSSRIEELDGMLPVQVQMDGKALPARPESLAYNGFEIRPASDDEEEVSPTTTRRPGPPEILGQGRYGGSSTNLSVESGQLPLTSSFSSRSPMRRNFEGSLSIPQSSDGQLMPAPLSPRRPVSPAKPVTPEPEQMARQDFFMPSDRLTAGTMNGHTRNPSHESISWLDPIDESGGSASSSVHSRSSSFGVRRKHIRAISGDTEAEFDAALDAAVEAAYDDGFDPLDAYDEPYDDDDDVVANAMRRVEIAKEHVRQTEREVQSEREAAIQAAREKEHQRQMSLANQSRDSQTYNGHFYDGNDSDEEERMLEDLTRDYALNNFSFGQQARKQSDAAARERESDSSDLTHRTWHSSIGSSPPTATTVLSSVAELPMPVSKPLPPSLPPPPHALPQLPPQPPGGASGVRSRRLSGQNPKQLKIETSKLGQPAAGVPGATSAMPGKQGSFIAQQRQAMSATANKPGPFSMRNPGSPTRGVSPAPLMAPPTPPQNPPHTDDPNDFRTGSPPSFGGVLRKNQSSNSLKSLKSRQFSVSNIDNASDLSPNTPLSQTLTNNSISRQPAMPALPTPLAASFSNKATGGFGGLYLFDSDFHVSTPHSPSSIHYQNSDIPLPLEPCPSDVMLRPFWLMRALYQTLAHPRGGYITTRLFVPHDVWKVKGVKLRNLEDKSSQCDFLTAALLKLARVDSTDADAVLEEMQSLESILEQVQQLLTRKLGNEVGTQNAGAFRDREDSDPVPPVPRSASVSGKAAAFSWRRLRSKGSAVNLTSAYGNKSTSGGGERIPEKEILGTGSGTMPSLPMVPNPSSRPAKRDAASLKFDGPYAGYMQSLARLFDAAQTVDQIARQVDDPGLRHADKTQVGLELCTRHAAEFFGFYICRFVLADLGMLLDKFVKRGSEWVLT</sequence>
<feature type="compositionally biased region" description="Basic and acidic residues" evidence="1">
    <location>
        <begin position="755"/>
        <end position="777"/>
    </location>
</feature>
<accession>A0ABR2VF99</accession>
<feature type="compositionally biased region" description="Polar residues" evidence="1">
    <location>
        <begin position="1"/>
        <end position="10"/>
    </location>
</feature>
<dbReference type="InterPro" id="IPR036181">
    <property type="entry name" value="MIT_dom_sf"/>
</dbReference>
<keyword evidence="4" id="KW-1185">Reference proteome</keyword>
<feature type="compositionally biased region" description="Polar residues" evidence="1">
    <location>
        <begin position="650"/>
        <end position="662"/>
    </location>
</feature>
<feature type="compositionally biased region" description="Low complexity" evidence="1">
    <location>
        <begin position="327"/>
        <end position="350"/>
    </location>
</feature>
<feature type="compositionally biased region" description="Polar residues" evidence="1">
    <location>
        <begin position="568"/>
        <end position="590"/>
    </location>
</feature>
<feature type="region of interest" description="Disordered" evidence="1">
    <location>
        <begin position="1285"/>
        <end position="1308"/>
    </location>
</feature>
<feature type="compositionally biased region" description="Low complexity" evidence="1">
    <location>
        <begin position="218"/>
        <end position="239"/>
    </location>
</feature>
<dbReference type="PANTHER" id="PTHR37327">
    <property type="entry name" value="CHROMOSOME 1, WHOLE GENOME SHOTGUN SEQUENCE"/>
    <property type="match status" value="1"/>
</dbReference>
<dbReference type="PANTHER" id="PTHR37327:SF1">
    <property type="entry name" value="MICROTUBULE INTERACTING AND TRANSPORT DOMAIN-CONTAINING PROTEIN"/>
    <property type="match status" value="1"/>
</dbReference>
<name>A0ABR2VF99_9PEZI</name>
<dbReference type="InterPro" id="IPR007330">
    <property type="entry name" value="MIT_dom"/>
</dbReference>
<feature type="compositionally biased region" description="Basic and acidic residues" evidence="1">
    <location>
        <begin position="371"/>
        <end position="382"/>
    </location>
</feature>
<evidence type="ECO:0000256" key="1">
    <source>
        <dbReference type="SAM" id="MobiDB-lite"/>
    </source>
</evidence>
<reference evidence="3 4" key="1">
    <citation type="journal article" date="2024" name="J. Plant Pathol.">
        <title>Sequence and assembly of the genome of Seiridium unicorne, isolate CBS 538.82, causal agent of cypress canker disease.</title>
        <authorList>
            <person name="Scali E."/>
            <person name="Rocca G.D."/>
            <person name="Danti R."/>
            <person name="Garbelotto M."/>
            <person name="Barberini S."/>
            <person name="Baroncelli R."/>
            <person name="Emiliani G."/>
        </authorList>
    </citation>
    <scope>NUCLEOTIDE SEQUENCE [LARGE SCALE GENOMIC DNA]</scope>
    <source>
        <strain evidence="3 4">BM-138-508</strain>
    </source>
</reference>
<feature type="compositionally biased region" description="Polar residues" evidence="1">
    <location>
        <begin position="271"/>
        <end position="286"/>
    </location>
</feature>
<feature type="compositionally biased region" description="Basic and acidic residues" evidence="1">
    <location>
        <begin position="828"/>
        <end position="846"/>
    </location>
</feature>
<feature type="region of interest" description="Disordered" evidence="1">
    <location>
        <begin position="539"/>
        <end position="632"/>
    </location>
</feature>
<comment type="caution">
    <text evidence="3">The sequence shown here is derived from an EMBL/GenBank/DDBJ whole genome shotgun (WGS) entry which is preliminary data.</text>
</comment>
<feature type="compositionally biased region" description="Low complexity" evidence="1">
    <location>
        <begin position="57"/>
        <end position="67"/>
    </location>
</feature>
<evidence type="ECO:0000313" key="3">
    <source>
        <dbReference type="EMBL" id="KAK9425582.1"/>
    </source>
</evidence>
<feature type="compositionally biased region" description="Low complexity" evidence="1">
    <location>
        <begin position="11"/>
        <end position="33"/>
    </location>
</feature>
<feature type="compositionally biased region" description="Polar residues" evidence="1">
    <location>
        <begin position="1027"/>
        <end position="1055"/>
    </location>
</feature>
<feature type="region of interest" description="Disordered" evidence="1">
    <location>
        <begin position="822"/>
        <end position="1060"/>
    </location>
</feature>
<feature type="compositionally biased region" description="Low complexity" evidence="1">
    <location>
        <begin position="672"/>
        <end position="688"/>
    </location>
</feature>
<dbReference type="EMBL" id="JARVKF010000013">
    <property type="protein sequence ID" value="KAK9425582.1"/>
    <property type="molecule type" value="Genomic_DNA"/>
</dbReference>
<feature type="compositionally biased region" description="Basic and acidic residues" evidence="1">
    <location>
        <begin position="126"/>
        <end position="138"/>
    </location>
</feature>
<evidence type="ECO:0000259" key="2">
    <source>
        <dbReference type="SMART" id="SM00745"/>
    </source>
</evidence>
<dbReference type="CDD" id="cd02656">
    <property type="entry name" value="MIT"/>
    <property type="match status" value="1"/>
</dbReference>
<protein>
    <recommendedName>
        <fullName evidence="2">MIT domain-containing protein</fullName>
    </recommendedName>
</protein>
<feature type="compositionally biased region" description="Low complexity" evidence="1">
    <location>
        <begin position="294"/>
        <end position="311"/>
    </location>
</feature>
<feature type="region of interest" description="Disordered" evidence="1">
    <location>
        <begin position="1217"/>
        <end position="1240"/>
    </location>
</feature>
<dbReference type="Pfam" id="PF04212">
    <property type="entry name" value="MIT"/>
    <property type="match status" value="1"/>
</dbReference>
<feature type="compositionally biased region" description="Pro residues" evidence="1">
    <location>
        <begin position="874"/>
        <end position="897"/>
    </location>
</feature>
<proteinExistence type="predicted"/>
<feature type="compositionally biased region" description="Low complexity" evidence="1">
    <location>
        <begin position="422"/>
        <end position="432"/>
    </location>
</feature>
<feature type="compositionally biased region" description="Pro residues" evidence="1">
    <location>
        <begin position="316"/>
        <end position="326"/>
    </location>
</feature>
<dbReference type="SUPFAM" id="SSF116846">
    <property type="entry name" value="MIT domain"/>
    <property type="match status" value="1"/>
</dbReference>
<feature type="region of interest" description="Disordered" evidence="1">
    <location>
        <begin position="650"/>
        <end position="690"/>
    </location>
</feature>
<dbReference type="Proteomes" id="UP001408356">
    <property type="component" value="Unassembled WGS sequence"/>
</dbReference>
<feature type="compositionally biased region" description="Low complexity" evidence="1">
    <location>
        <begin position="89"/>
        <end position="106"/>
    </location>
</feature>
<dbReference type="SMART" id="SM00745">
    <property type="entry name" value="MIT"/>
    <property type="match status" value="1"/>
</dbReference>
<feature type="compositionally biased region" description="Polar residues" evidence="1">
    <location>
        <begin position="944"/>
        <end position="956"/>
    </location>
</feature>